<evidence type="ECO:0000259" key="7">
    <source>
        <dbReference type="Pfam" id="PF00892"/>
    </source>
</evidence>
<dbReference type="PANTHER" id="PTHR42920:SF5">
    <property type="entry name" value="EAMA DOMAIN-CONTAINING PROTEIN"/>
    <property type="match status" value="1"/>
</dbReference>
<organism evidence="8 9">
    <name type="scientific">Rubrivivax gelatinosus</name>
    <name type="common">Rhodocyclus gelatinosus</name>
    <name type="synonym">Rhodopseudomonas gelatinosa</name>
    <dbReference type="NCBI Taxonomy" id="28068"/>
    <lineage>
        <taxon>Bacteria</taxon>
        <taxon>Pseudomonadati</taxon>
        <taxon>Pseudomonadota</taxon>
        <taxon>Betaproteobacteria</taxon>
        <taxon>Burkholderiales</taxon>
        <taxon>Sphaerotilaceae</taxon>
        <taxon>Rubrivivax</taxon>
    </lineage>
</organism>
<evidence type="ECO:0000313" key="8">
    <source>
        <dbReference type="EMBL" id="MBK1711594.1"/>
    </source>
</evidence>
<dbReference type="Proteomes" id="UP001041814">
    <property type="component" value="Unassembled WGS sequence"/>
</dbReference>
<sequence length="274" mass="28837">MLWGTTFLIVHLAMRHSGPFFFVGLRFVTAGVVALVVFRRVLAGLTRQELFAGLAVGVSIFLGYGLQTLGLQTISSSKSAFITALYVPLVPLLQWLVLREAPRPLALVGIVLAFAGLVLLAGPEAGGGAVGPGELATILSAFAIAAEILLIGRFARRVDVRRITAVQLLSAGLLAWLVMPVLGETLPAFSWVWLGAALGLGAASVLIQLAINWAQRSVPPLRATIIYAGEPVWGGVVGRLAGDRLPPEAFAGAALVLLGTLVSGLRPQRRPDSR</sequence>
<evidence type="ECO:0000256" key="6">
    <source>
        <dbReference type="SAM" id="Phobius"/>
    </source>
</evidence>
<keyword evidence="5 6" id="KW-0472">Membrane</keyword>
<dbReference type="SUPFAM" id="SSF103481">
    <property type="entry name" value="Multidrug resistance efflux transporter EmrE"/>
    <property type="match status" value="2"/>
</dbReference>
<reference evidence="8" key="1">
    <citation type="submission" date="2017-08" db="EMBL/GenBank/DDBJ databases">
        <authorList>
            <person name="Imhoff J.F."/>
            <person name="Rahn T."/>
            <person name="Kuenzel S."/>
            <person name="Neulinger S.C."/>
        </authorList>
    </citation>
    <scope>NUCLEOTIDE SEQUENCE</scope>
    <source>
        <strain evidence="8">IM 151</strain>
    </source>
</reference>
<keyword evidence="4 6" id="KW-1133">Transmembrane helix</keyword>
<evidence type="ECO:0000256" key="3">
    <source>
        <dbReference type="ARBA" id="ARBA00022692"/>
    </source>
</evidence>
<feature type="domain" description="EamA" evidence="7">
    <location>
        <begin position="2"/>
        <end position="120"/>
    </location>
</feature>
<reference evidence="8" key="2">
    <citation type="journal article" date="2020" name="Microorganisms">
        <title>Osmotic Adaptation and Compatible Solute Biosynthesis of Phototrophic Bacteria as Revealed from Genome Analyses.</title>
        <authorList>
            <person name="Imhoff J.F."/>
            <person name="Rahn T."/>
            <person name="Kunzel S."/>
            <person name="Keller A."/>
            <person name="Neulinger S.C."/>
        </authorList>
    </citation>
    <scope>NUCLEOTIDE SEQUENCE</scope>
    <source>
        <strain evidence="8">IM 151</strain>
    </source>
</reference>
<feature type="transmembrane region" description="Helical" evidence="6">
    <location>
        <begin position="50"/>
        <end position="67"/>
    </location>
</feature>
<evidence type="ECO:0000256" key="1">
    <source>
        <dbReference type="ARBA" id="ARBA00004651"/>
    </source>
</evidence>
<dbReference type="Pfam" id="PF00892">
    <property type="entry name" value="EamA"/>
    <property type="match status" value="2"/>
</dbReference>
<feature type="transmembrane region" description="Helical" evidence="6">
    <location>
        <begin position="20"/>
        <end position="38"/>
    </location>
</feature>
<dbReference type="InterPro" id="IPR051258">
    <property type="entry name" value="Diverse_Substrate_Transporter"/>
</dbReference>
<comment type="caution">
    <text evidence="8">The sequence shown here is derived from an EMBL/GenBank/DDBJ whole genome shotgun (WGS) entry which is preliminary data.</text>
</comment>
<feature type="transmembrane region" description="Helical" evidence="6">
    <location>
        <begin position="164"/>
        <end position="182"/>
    </location>
</feature>
<keyword evidence="2" id="KW-1003">Cell membrane</keyword>
<evidence type="ECO:0000256" key="2">
    <source>
        <dbReference type="ARBA" id="ARBA00022475"/>
    </source>
</evidence>
<name>A0ABS1DNM8_RUBGE</name>
<accession>A0ABS1DNM8</accession>
<feature type="transmembrane region" description="Helical" evidence="6">
    <location>
        <begin position="188"/>
        <end position="211"/>
    </location>
</feature>
<evidence type="ECO:0000256" key="5">
    <source>
        <dbReference type="ARBA" id="ARBA00023136"/>
    </source>
</evidence>
<feature type="transmembrane region" description="Helical" evidence="6">
    <location>
        <begin position="135"/>
        <end position="152"/>
    </location>
</feature>
<dbReference type="InterPro" id="IPR037185">
    <property type="entry name" value="EmrE-like"/>
</dbReference>
<evidence type="ECO:0000256" key="4">
    <source>
        <dbReference type="ARBA" id="ARBA00022989"/>
    </source>
</evidence>
<feature type="domain" description="EamA" evidence="7">
    <location>
        <begin position="132"/>
        <end position="263"/>
    </location>
</feature>
<dbReference type="EMBL" id="NRRU01000004">
    <property type="protein sequence ID" value="MBK1711594.1"/>
    <property type="molecule type" value="Genomic_DNA"/>
</dbReference>
<keyword evidence="3 6" id="KW-0812">Transmembrane</keyword>
<feature type="transmembrane region" description="Helical" evidence="6">
    <location>
        <begin position="105"/>
        <end position="123"/>
    </location>
</feature>
<dbReference type="InterPro" id="IPR000620">
    <property type="entry name" value="EamA_dom"/>
</dbReference>
<proteinExistence type="predicted"/>
<protein>
    <submittedName>
        <fullName evidence="8">EamA family transporter</fullName>
    </submittedName>
</protein>
<feature type="transmembrane region" description="Helical" evidence="6">
    <location>
        <begin position="79"/>
        <end position="98"/>
    </location>
</feature>
<evidence type="ECO:0000313" key="9">
    <source>
        <dbReference type="Proteomes" id="UP001041814"/>
    </source>
</evidence>
<dbReference type="PANTHER" id="PTHR42920">
    <property type="entry name" value="OS03G0707200 PROTEIN-RELATED"/>
    <property type="match status" value="1"/>
</dbReference>
<comment type="subcellular location">
    <subcellularLocation>
        <location evidence="1">Cell membrane</location>
        <topology evidence="1">Multi-pass membrane protein</topology>
    </subcellularLocation>
</comment>
<gene>
    <name evidence="8" type="ORF">CKO43_02225</name>
</gene>
<keyword evidence="9" id="KW-1185">Reference proteome</keyword>